<evidence type="ECO:0000256" key="1">
    <source>
        <dbReference type="SAM" id="SignalP"/>
    </source>
</evidence>
<evidence type="ECO:0000313" key="2">
    <source>
        <dbReference type="EMBL" id="SUZ08535.1"/>
    </source>
</evidence>
<accession>A0A381L3N9</accession>
<name>A0A381L3N9_BLUGR</name>
<reference evidence="2" key="1">
    <citation type="submission" date="2018-07" db="EMBL/GenBank/DDBJ databases">
        <authorList>
            <person name="Quirk P.G."/>
            <person name="Krulwich T.A."/>
        </authorList>
    </citation>
    <scope>NUCLEOTIDE SEQUENCE</scope>
    <source>
        <strain evidence="2">96224</strain>
    </source>
</reference>
<keyword evidence="1" id="KW-0732">Signal</keyword>
<sequence length="158" mass="17908">MRFSSIAIIFQSASIFTTTLAARRTSHLDDLFKVFDCNGYFIRYPQFSSSQRSETFHSGQGRMSRSWSAQLDYLLQRPGDERVVLFGNGASHALKYYSLDTLATGNFVDSWINNMEFIIAIDNLDRACGIIMKFTSRNCSSEISCPPQESFSLCSITY</sequence>
<proteinExistence type="predicted"/>
<feature type="chain" id="PRO_5017012387" evidence="1">
    <location>
        <begin position="22"/>
        <end position="158"/>
    </location>
</feature>
<dbReference type="EMBL" id="UIGY01000025">
    <property type="protein sequence ID" value="SUZ08535.1"/>
    <property type="molecule type" value="Genomic_DNA"/>
</dbReference>
<dbReference type="AlphaFoldDB" id="A0A381L3N9"/>
<protein>
    <submittedName>
        <fullName evidence="2">BgtE-20021</fullName>
    </submittedName>
</protein>
<organism evidence="2">
    <name type="scientific">Blumeria graminis f. sp. tritici 96224</name>
    <dbReference type="NCBI Taxonomy" id="1268274"/>
    <lineage>
        <taxon>Eukaryota</taxon>
        <taxon>Fungi</taxon>
        <taxon>Dikarya</taxon>
        <taxon>Ascomycota</taxon>
        <taxon>Pezizomycotina</taxon>
        <taxon>Leotiomycetes</taxon>
        <taxon>Erysiphales</taxon>
        <taxon>Erysiphaceae</taxon>
        <taxon>Blumeria</taxon>
    </lineage>
</organism>
<gene>
    <name evidence="2" type="ORF">BGT96224V2_LOCUS1738</name>
</gene>
<feature type="signal peptide" evidence="1">
    <location>
        <begin position="1"/>
        <end position="21"/>
    </location>
</feature>